<accession>A0A7G9SGJ4</accession>
<organism evidence="5 6">
    <name type="scientific">Sphingomonas lutea</name>
    <dbReference type="NCBI Taxonomy" id="1045317"/>
    <lineage>
        <taxon>Bacteria</taxon>
        <taxon>Pseudomonadati</taxon>
        <taxon>Pseudomonadota</taxon>
        <taxon>Alphaproteobacteria</taxon>
        <taxon>Sphingomonadales</taxon>
        <taxon>Sphingomonadaceae</taxon>
        <taxon>Sphingomonas</taxon>
    </lineage>
</organism>
<feature type="repeat" description="TPR" evidence="3">
    <location>
        <begin position="93"/>
        <end position="126"/>
    </location>
</feature>
<feature type="repeat" description="TPR" evidence="3">
    <location>
        <begin position="513"/>
        <end position="546"/>
    </location>
</feature>
<keyword evidence="1" id="KW-0677">Repeat</keyword>
<dbReference type="InterPro" id="IPR013105">
    <property type="entry name" value="TPR_2"/>
</dbReference>
<dbReference type="AlphaFoldDB" id="A0A7G9SGJ4"/>
<dbReference type="Pfam" id="PF07719">
    <property type="entry name" value="TPR_2"/>
    <property type="match status" value="1"/>
</dbReference>
<evidence type="ECO:0000256" key="2">
    <source>
        <dbReference type="ARBA" id="ARBA00022803"/>
    </source>
</evidence>
<dbReference type="PROSITE" id="PS50005">
    <property type="entry name" value="TPR"/>
    <property type="match status" value="2"/>
</dbReference>
<dbReference type="RefSeq" id="WP_187537561.1">
    <property type="nucleotide sequence ID" value="NZ_BAABJT010000001.1"/>
</dbReference>
<feature type="signal peptide" evidence="4">
    <location>
        <begin position="1"/>
        <end position="23"/>
    </location>
</feature>
<evidence type="ECO:0000313" key="6">
    <source>
        <dbReference type="Proteomes" id="UP000515971"/>
    </source>
</evidence>
<sequence>MTATVRPFAFLFAAGALMSVSPAEEPQFSKSYLAMLDPTGPVMNLCGGKNGGMRAKLMLSAAVVQGAALPATEPLLDGLGKVDFAITTGNPLARRYFNQGLSFAYGFNHAAAIAAFREAQRLDPDCAMCFWGEALAHGPNINAPMDAAVNARAVGLARYANWLARKGTPAEKAATAAMLTRYAPDANADRAALDAAYADAMLAAAKAHPTHDDLALLAAEAAMDTKPWDYWTPDKQPQPRIGEAIQLVETVYTRNPDHPQAAHLYIHLMENGPDPKRAEAAADKLAAPLAPTAGHLVHMPAHIYYRLGRWKDSMRVNVDAARADETWIKASGDRGLVRYGYYPHNVHFIVTSAQMAGDIPTALRESRKLAGILDPKVSSQIGWIQAVNAAPYFAALQIASPAQVLALRAPDPRLPYANAMRHYARASAYAQQRNRGGFERELGRLRAIRASGDFKGMVDQGVPATDLLQLAETVARARWAYAGRNYAEAARLYREAISVEGKISYMEPPWWYYPVHQSLGAALYRAGKYAEAQEAFTAALARSPNNGWALYGLAASERALGHRDRAAAANLALRKAWLGNPNWLTMDRL</sequence>
<evidence type="ECO:0000313" key="5">
    <source>
        <dbReference type="EMBL" id="QNN66969.1"/>
    </source>
</evidence>
<dbReference type="PANTHER" id="PTHR45588:SF1">
    <property type="entry name" value="WW DOMAIN-CONTAINING PROTEIN"/>
    <property type="match status" value="1"/>
</dbReference>
<dbReference type="InterPro" id="IPR011990">
    <property type="entry name" value="TPR-like_helical_dom_sf"/>
</dbReference>
<dbReference type="Pfam" id="PF13181">
    <property type="entry name" value="TPR_8"/>
    <property type="match status" value="1"/>
</dbReference>
<evidence type="ECO:0000256" key="4">
    <source>
        <dbReference type="SAM" id="SignalP"/>
    </source>
</evidence>
<dbReference type="PANTHER" id="PTHR45588">
    <property type="entry name" value="TPR DOMAIN-CONTAINING PROTEIN"/>
    <property type="match status" value="1"/>
</dbReference>
<dbReference type="KEGG" id="slut:H9L13_10015"/>
<dbReference type="SUPFAM" id="SSF48452">
    <property type="entry name" value="TPR-like"/>
    <property type="match status" value="1"/>
</dbReference>
<dbReference type="Proteomes" id="UP000515971">
    <property type="component" value="Chromosome"/>
</dbReference>
<dbReference type="SMART" id="SM00028">
    <property type="entry name" value="TPR"/>
    <property type="match status" value="2"/>
</dbReference>
<dbReference type="EMBL" id="CP060718">
    <property type="protein sequence ID" value="QNN66969.1"/>
    <property type="molecule type" value="Genomic_DNA"/>
</dbReference>
<name>A0A7G9SGJ4_9SPHN</name>
<gene>
    <name evidence="5" type="ORF">H9L13_10015</name>
</gene>
<evidence type="ECO:0000256" key="1">
    <source>
        <dbReference type="ARBA" id="ARBA00022737"/>
    </source>
</evidence>
<dbReference type="Gene3D" id="1.25.40.10">
    <property type="entry name" value="Tetratricopeptide repeat domain"/>
    <property type="match status" value="2"/>
</dbReference>
<proteinExistence type="predicted"/>
<keyword evidence="2 3" id="KW-0802">TPR repeat</keyword>
<keyword evidence="4" id="KW-0732">Signal</keyword>
<dbReference type="InterPro" id="IPR019734">
    <property type="entry name" value="TPR_rpt"/>
</dbReference>
<keyword evidence="6" id="KW-1185">Reference proteome</keyword>
<feature type="chain" id="PRO_5028920316" evidence="4">
    <location>
        <begin position="24"/>
        <end position="589"/>
    </location>
</feature>
<protein>
    <submittedName>
        <fullName evidence="5">Tetratricopeptide repeat protein</fullName>
    </submittedName>
</protein>
<reference evidence="5 6" key="1">
    <citation type="submission" date="2020-08" db="EMBL/GenBank/DDBJ databases">
        <title>Genome sequence of Sphingomonas lutea KCTC 23642T.</title>
        <authorList>
            <person name="Hyun D.-W."/>
            <person name="Bae J.-W."/>
        </authorList>
    </citation>
    <scope>NUCLEOTIDE SEQUENCE [LARGE SCALE GENOMIC DNA]</scope>
    <source>
        <strain evidence="5 6">KCTC 23642</strain>
    </source>
</reference>
<evidence type="ECO:0000256" key="3">
    <source>
        <dbReference type="PROSITE-ProRule" id="PRU00339"/>
    </source>
</evidence>